<proteinExistence type="inferred from homology"/>
<dbReference type="Gene3D" id="1.10.287.1480">
    <property type="match status" value="1"/>
</dbReference>
<dbReference type="GO" id="GO:0015935">
    <property type="term" value="C:small ribosomal subunit"/>
    <property type="evidence" value="ECO:0007669"/>
    <property type="project" value="TreeGrafter"/>
</dbReference>
<evidence type="ECO:0000313" key="10">
    <source>
        <dbReference type="Proteomes" id="UP000295375"/>
    </source>
</evidence>
<comment type="caution">
    <text evidence="9">The sequence shown here is derived from an EMBL/GenBank/DDBJ whole genome shotgun (WGS) entry which is preliminary data.</text>
</comment>
<dbReference type="HAMAP" id="MF_00537">
    <property type="entry name" value="Ribosomal_uS14_1"/>
    <property type="match status" value="1"/>
</dbReference>
<dbReference type="FunFam" id="1.10.287.1480:FF:000001">
    <property type="entry name" value="30S ribosomal protein S14"/>
    <property type="match status" value="1"/>
</dbReference>
<dbReference type="InterPro" id="IPR018271">
    <property type="entry name" value="Ribosomal_uS14_CS"/>
</dbReference>
<dbReference type="PROSITE" id="PS00527">
    <property type="entry name" value="RIBOSOMAL_S14"/>
    <property type="match status" value="1"/>
</dbReference>
<gene>
    <name evidence="7" type="primary">rpsN</name>
    <name evidence="9" type="ORF">EV696_10776</name>
</gene>
<keyword evidence="3 7" id="KW-0689">Ribosomal protein</keyword>
<sequence>MAKTSMMEREIKRAKLVKKYAAKRAELKAKIVNPATSDEERWEAQKALQNQPRDASATRQKNRCNITGRPHGFYRKFGLSRNKLREMAMRGEIPGLRKASW</sequence>
<dbReference type="GO" id="GO:0006412">
    <property type="term" value="P:translation"/>
    <property type="evidence" value="ECO:0007669"/>
    <property type="project" value="UniProtKB-UniRule"/>
</dbReference>
<dbReference type="Proteomes" id="UP000295375">
    <property type="component" value="Unassembled WGS sequence"/>
</dbReference>
<reference evidence="9 10" key="1">
    <citation type="submission" date="2019-03" db="EMBL/GenBank/DDBJ databases">
        <title>Genomic Encyclopedia of Type Strains, Phase IV (KMG-IV): sequencing the most valuable type-strain genomes for metagenomic binning, comparative biology and taxonomic classification.</title>
        <authorList>
            <person name="Goeker M."/>
        </authorList>
    </citation>
    <scope>NUCLEOTIDE SEQUENCE [LARGE SCALE GENOMIC DNA]</scope>
    <source>
        <strain evidence="9 10">DSM 103792</strain>
    </source>
</reference>
<evidence type="ECO:0000256" key="4">
    <source>
        <dbReference type="ARBA" id="ARBA00023274"/>
    </source>
</evidence>
<dbReference type="InterPro" id="IPR001209">
    <property type="entry name" value="Ribosomal_uS14"/>
</dbReference>
<evidence type="ECO:0000256" key="5">
    <source>
        <dbReference type="ARBA" id="ARBA00035167"/>
    </source>
</evidence>
<evidence type="ECO:0000256" key="6">
    <source>
        <dbReference type="ARBA" id="ARBA00047110"/>
    </source>
</evidence>
<dbReference type="InterPro" id="IPR023036">
    <property type="entry name" value="Ribosomal_uS14_bac/plastid"/>
</dbReference>
<feature type="region of interest" description="Disordered" evidence="8">
    <location>
        <begin position="36"/>
        <end position="69"/>
    </location>
</feature>
<dbReference type="EMBL" id="SNYM01000007">
    <property type="protein sequence ID" value="TDQ48340.1"/>
    <property type="molecule type" value="Genomic_DNA"/>
</dbReference>
<dbReference type="GO" id="GO:0005737">
    <property type="term" value="C:cytoplasm"/>
    <property type="evidence" value="ECO:0007669"/>
    <property type="project" value="UniProtKB-ARBA"/>
</dbReference>
<dbReference type="RefSeq" id="WP_133590149.1">
    <property type="nucleotide sequence ID" value="NZ_CP037953.1"/>
</dbReference>
<comment type="subunit">
    <text evidence="6 7">Part of the 30S ribosomal subunit. Contacts proteins S3 and S10.</text>
</comment>
<dbReference type="Pfam" id="PF00253">
    <property type="entry name" value="Ribosomal_S14"/>
    <property type="match status" value="1"/>
</dbReference>
<keyword evidence="4 7" id="KW-0687">Ribonucleoprotein</keyword>
<dbReference type="PANTHER" id="PTHR19836:SF19">
    <property type="entry name" value="SMALL RIBOSOMAL SUBUNIT PROTEIN US14M"/>
    <property type="match status" value="1"/>
</dbReference>
<dbReference type="GO" id="GO:0003735">
    <property type="term" value="F:structural constituent of ribosome"/>
    <property type="evidence" value="ECO:0007669"/>
    <property type="project" value="InterPro"/>
</dbReference>
<evidence type="ECO:0000256" key="1">
    <source>
        <dbReference type="ARBA" id="ARBA00003686"/>
    </source>
</evidence>
<dbReference type="NCBIfam" id="NF006477">
    <property type="entry name" value="PRK08881.1"/>
    <property type="match status" value="1"/>
</dbReference>
<dbReference type="GO" id="GO:0019843">
    <property type="term" value="F:rRNA binding"/>
    <property type="evidence" value="ECO:0007669"/>
    <property type="project" value="UniProtKB-UniRule"/>
</dbReference>
<keyword evidence="7" id="KW-0699">rRNA-binding</keyword>
<accession>A0A4R6UML3</accession>
<keyword evidence="7" id="KW-0694">RNA-binding</keyword>
<dbReference type="SUPFAM" id="SSF57716">
    <property type="entry name" value="Glucocorticoid receptor-like (DNA-binding domain)"/>
    <property type="match status" value="1"/>
</dbReference>
<dbReference type="OrthoDB" id="9810484at2"/>
<protein>
    <recommendedName>
        <fullName evidence="5 7">Small ribosomal subunit protein uS14</fullName>
    </recommendedName>
</protein>
<evidence type="ECO:0000256" key="8">
    <source>
        <dbReference type="SAM" id="MobiDB-lite"/>
    </source>
</evidence>
<evidence type="ECO:0000256" key="2">
    <source>
        <dbReference type="ARBA" id="ARBA00009083"/>
    </source>
</evidence>
<comment type="similarity">
    <text evidence="2 7">Belongs to the universal ribosomal protein uS14 family.</text>
</comment>
<evidence type="ECO:0000313" key="9">
    <source>
        <dbReference type="EMBL" id="TDQ48340.1"/>
    </source>
</evidence>
<dbReference type="AlphaFoldDB" id="A0A4R6UML3"/>
<comment type="function">
    <text evidence="1 7">Binds 16S rRNA, required for the assembly of 30S particles and may also be responsible for determining the conformation of the 16S rRNA at the A site.</text>
</comment>
<keyword evidence="10" id="KW-1185">Reference proteome</keyword>
<organism evidence="9 10">
    <name type="scientific">Permianibacter aggregans</name>
    <dbReference type="NCBI Taxonomy" id="1510150"/>
    <lineage>
        <taxon>Bacteria</taxon>
        <taxon>Pseudomonadati</taxon>
        <taxon>Pseudomonadota</taxon>
        <taxon>Gammaproteobacteria</taxon>
        <taxon>Pseudomonadales</taxon>
        <taxon>Pseudomonadaceae</taxon>
        <taxon>Permianibacter</taxon>
    </lineage>
</organism>
<name>A0A4R6UML3_9GAMM</name>
<dbReference type="PANTHER" id="PTHR19836">
    <property type="entry name" value="30S RIBOSOMAL PROTEIN S14"/>
    <property type="match status" value="1"/>
</dbReference>
<evidence type="ECO:0000256" key="3">
    <source>
        <dbReference type="ARBA" id="ARBA00022980"/>
    </source>
</evidence>
<evidence type="ECO:0000256" key="7">
    <source>
        <dbReference type="HAMAP-Rule" id="MF_00537"/>
    </source>
</evidence>
<feature type="compositionally biased region" description="Polar residues" evidence="8">
    <location>
        <begin position="47"/>
        <end position="65"/>
    </location>
</feature>